<evidence type="ECO:0000313" key="2">
    <source>
        <dbReference type="Proteomes" id="UP000292424"/>
    </source>
</evidence>
<dbReference type="AlphaFoldDB" id="A0A5P2G9F4"/>
<dbReference type="RefSeq" id="WP_131329038.1">
    <property type="nucleotide sequence ID" value="NZ_CP044016.1"/>
</dbReference>
<sequence>MRNFSILFLFLLFLFCPITIFAHGYWMEVTGRGKINSPVKIEICYGEIDDHNNRLREAGDDLKYIGKFQLFILDQNGKKTKLTLMPLKNSWYATFIPKLTGSYPIIAENDSLPVVDRSSTGGKNVRPVEYLYSQYNVGTNKDGKLTSQFLNILISHKKDMIEVRPMQDGKAVTNTKLRVFNPENWEKTLDINKDGKALFYPNQKGMYIIRMDWYDNQPGNWKGLSYTSTRHRCNYCLTIK</sequence>
<dbReference type="Proteomes" id="UP000292424">
    <property type="component" value="Chromosome"/>
</dbReference>
<evidence type="ECO:0008006" key="3">
    <source>
        <dbReference type="Google" id="ProtNLM"/>
    </source>
</evidence>
<name>A0A5P2G9F4_9BACT</name>
<protein>
    <recommendedName>
        <fullName evidence="3">DUF4198 domain-containing protein</fullName>
    </recommendedName>
</protein>
<gene>
    <name evidence="1" type="ORF">E0W69_005550</name>
</gene>
<proteinExistence type="predicted"/>
<dbReference type="EMBL" id="CP044016">
    <property type="protein sequence ID" value="QES88151.1"/>
    <property type="molecule type" value="Genomic_DNA"/>
</dbReference>
<organism evidence="1 2">
    <name type="scientific">Rhizosphaericola mali</name>
    <dbReference type="NCBI Taxonomy" id="2545455"/>
    <lineage>
        <taxon>Bacteria</taxon>
        <taxon>Pseudomonadati</taxon>
        <taxon>Bacteroidota</taxon>
        <taxon>Chitinophagia</taxon>
        <taxon>Chitinophagales</taxon>
        <taxon>Chitinophagaceae</taxon>
        <taxon>Rhizosphaericola</taxon>
    </lineage>
</organism>
<keyword evidence="2" id="KW-1185">Reference proteome</keyword>
<accession>A0A5P2G9F4</accession>
<evidence type="ECO:0000313" key="1">
    <source>
        <dbReference type="EMBL" id="QES88151.1"/>
    </source>
</evidence>
<dbReference type="KEGG" id="arac:E0W69_005550"/>
<reference evidence="1 2" key="1">
    <citation type="submission" date="2019-09" db="EMBL/GenBank/DDBJ databases">
        <title>Complete genome sequence of Arachidicoccus sp. B3-10 isolated from apple orchard soil.</title>
        <authorList>
            <person name="Kim H.S."/>
            <person name="Han K.-I."/>
            <person name="Suh M.K."/>
            <person name="Lee K.C."/>
            <person name="Eom M.K."/>
            <person name="Kim J.-S."/>
            <person name="Kang S.W."/>
            <person name="Sin Y."/>
            <person name="Lee J.-S."/>
        </authorList>
    </citation>
    <scope>NUCLEOTIDE SEQUENCE [LARGE SCALE GENOMIC DNA]</scope>
    <source>
        <strain evidence="1 2">B3-10</strain>
    </source>
</reference>
<dbReference type="OrthoDB" id="1345900at2"/>